<keyword evidence="4" id="KW-0238">DNA-binding</keyword>
<dbReference type="InterPro" id="IPR015421">
    <property type="entry name" value="PyrdxlP-dep_Trfase_major"/>
</dbReference>
<sequence>MDDIPVGLASLDLKPAAGTTLTRQLYDELRARILNGALPRGLRLPSSRDLALRLRVSRNTISLVIDQLAMEGYLNIARGRRPTVAEVPATTLATGQSVRQTRIRPLRLSRWADRTRKTDWPFPIEGPPRPLATVLADARLFPHDLWGRYLRRAARRPLTRLPTINRAPLREALLRHLVAHRGVKAEARQIIIMPSAQASLELIARMLVNAGDIGWVESPGYGGARAALEATDATARGITLDDGGIALKGRRDRPRLIFVTPSHQHPTGRLMPVSRRQELLAFTDDTGCALVEDDYDSEFHYDGRPVAALQGLDRNGRVFYVGTFAKSMFADIRSGYAIVPPDLVAVFETAQRRSGQIVPAPVQDALTGFIDDGHFAAHIRRMTRIYHGRRDHLVQALRLHAGDHLTVERPAGGMQLLAHLAPHWDDRDVVARLAHAGVTARALSQHFTGPVTGKGLFLGFAAWNEQEIDKAAAVIGDVLQSMHAPKALRRSGKAVPASGPRQPRPSLSGPKA</sequence>
<dbReference type="Pfam" id="PF00155">
    <property type="entry name" value="Aminotran_1_2"/>
    <property type="match status" value="1"/>
</dbReference>
<dbReference type="Gene3D" id="1.10.10.10">
    <property type="entry name" value="Winged helix-like DNA-binding domain superfamily/Winged helix DNA-binding domain"/>
    <property type="match status" value="1"/>
</dbReference>
<comment type="similarity">
    <text evidence="1">In the C-terminal section; belongs to the class-I pyridoxal-phosphate-dependent aminotransferase family.</text>
</comment>
<feature type="domain" description="HTH gntR-type" evidence="7">
    <location>
        <begin position="19"/>
        <end position="87"/>
    </location>
</feature>
<gene>
    <name evidence="8" type="ORF">RPMA_10690</name>
</gene>
<feature type="region of interest" description="Disordered" evidence="6">
    <location>
        <begin position="487"/>
        <end position="512"/>
    </location>
</feature>
<evidence type="ECO:0000256" key="5">
    <source>
        <dbReference type="ARBA" id="ARBA00023163"/>
    </source>
</evidence>
<dbReference type="EMBL" id="CP036498">
    <property type="protein sequence ID" value="QUS42357.1"/>
    <property type="molecule type" value="Genomic_DNA"/>
</dbReference>
<evidence type="ECO:0000313" key="9">
    <source>
        <dbReference type="Proteomes" id="UP000682843"/>
    </source>
</evidence>
<keyword evidence="8" id="KW-0808">Transferase</keyword>
<dbReference type="PRINTS" id="PR00035">
    <property type="entry name" value="HTHGNTR"/>
</dbReference>
<dbReference type="InterPro" id="IPR015424">
    <property type="entry name" value="PyrdxlP-dep_Trfase"/>
</dbReference>
<dbReference type="InterPro" id="IPR036388">
    <property type="entry name" value="WH-like_DNA-bd_sf"/>
</dbReference>
<dbReference type="Gene3D" id="3.40.640.10">
    <property type="entry name" value="Type I PLP-dependent aspartate aminotransferase-like (Major domain)"/>
    <property type="match status" value="1"/>
</dbReference>
<organism evidence="8 9">
    <name type="scientific">Tardiphaga alba</name>
    <dbReference type="NCBI Taxonomy" id="340268"/>
    <lineage>
        <taxon>Bacteria</taxon>
        <taxon>Pseudomonadati</taxon>
        <taxon>Pseudomonadota</taxon>
        <taxon>Alphaproteobacteria</taxon>
        <taxon>Hyphomicrobiales</taxon>
        <taxon>Nitrobacteraceae</taxon>
        <taxon>Tardiphaga</taxon>
    </lineage>
</organism>
<proteinExistence type="inferred from homology"/>
<evidence type="ECO:0000259" key="7">
    <source>
        <dbReference type="PROSITE" id="PS50949"/>
    </source>
</evidence>
<dbReference type="InterPro" id="IPR051446">
    <property type="entry name" value="HTH_trans_reg/aminotransferase"/>
</dbReference>
<evidence type="ECO:0000256" key="4">
    <source>
        <dbReference type="ARBA" id="ARBA00023125"/>
    </source>
</evidence>
<evidence type="ECO:0000256" key="1">
    <source>
        <dbReference type="ARBA" id="ARBA00005384"/>
    </source>
</evidence>
<name>A0ABX8AF41_9BRAD</name>
<evidence type="ECO:0000256" key="2">
    <source>
        <dbReference type="ARBA" id="ARBA00022898"/>
    </source>
</evidence>
<dbReference type="SUPFAM" id="SSF53383">
    <property type="entry name" value="PLP-dependent transferases"/>
    <property type="match status" value="1"/>
</dbReference>
<keyword evidence="2" id="KW-0663">Pyridoxal phosphate</keyword>
<dbReference type="SMART" id="SM00345">
    <property type="entry name" value="HTH_GNTR"/>
    <property type="match status" value="1"/>
</dbReference>
<dbReference type="InterPro" id="IPR036390">
    <property type="entry name" value="WH_DNA-bd_sf"/>
</dbReference>
<dbReference type="CDD" id="cd00609">
    <property type="entry name" value="AAT_like"/>
    <property type="match status" value="1"/>
</dbReference>
<dbReference type="PROSITE" id="PS50949">
    <property type="entry name" value="HTH_GNTR"/>
    <property type="match status" value="1"/>
</dbReference>
<dbReference type="SUPFAM" id="SSF46785">
    <property type="entry name" value="Winged helix' DNA-binding domain"/>
    <property type="match status" value="1"/>
</dbReference>
<dbReference type="CDD" id="cd07377">
    <property type="entry name" value="WHTH_GntR"/>
    <property type="match status" value="1"/>
</dbReference>
<dbReference type="GO" id="GO:0008483">
    <property type="term" value="F:transaminase activity"/>
    <property type="evidence" value="ECO:0007669"/>
    <property type="project" value="UniProtKB-KW"/>
</dbReference>
<evidence type="ECO:0000313" key="8">
    <source>
        <dbReference type="EMBL" id="QUS42357.1"/>
    </source>
</evidence>
<dbReference type="InterPro" id="IPR000524">
    <property type="entry name" value="Tscrpt_reg_HTH_GntR"/>
</dbReference>
<dbReference type="Proteomes" id="UP000682843">
    <property type="component" value="Chromosome"/>
</dbReference>
<accession>A0ABX8AF41</accession>
<dbReference type="Pfam" id="PF00392">
    <property type="entry name" value="GntR"/>
    <property type="match status" value="1"/>
</dbReference>
<keyword evidence="5" id="KW-0804">Transcription</keyword>
<keyword evidence="9" id="KW-1185">Reference proteome</keyword>
<keyword evidence="8" id="KW-0032">Aminotransferase</keyword>
<evidence type="ECO:0000256" key="6">
    <source>
        <dbReference type="SAM" id="MobiDB-lite"/>
    </source>
</evidence>
<protein>
    <submittedName>
        <fullName evidence="8">PLP-dependent aminotransferase family protein</fullName>
    </submittedName>
</protein>
<dbReference type="InterPro" id="IPR004839">
    <property type="entry name" value="Aminotransferase_I/II_large"/>
</dbReference>
<keyword evidence="3" id="KW-0805">Transcription regulation</keyword>
<evidence type="ECO:0000256" key="3">
    <source>
        <dbReference type="ARBA" id="ARBA00023015"/>
    </source>
</evidence>
<dbReference type="PANTHER" id="PTHR46577">
    <property type="entry name" value="HTH-TYPE TRANSCRIPTIONAL REGULATORY PROTEIN GABR"/>
    <property type="match status" value="1"/>
</dbReference>
<reference evidence="8 9" key="1">
    <citation type="submission" date="2019-02" db="EMBL/GenBank/DDBJ databases">
        <title>Emended description of the genus Rhodopseudomonas and description of Rhodopseudomonas albus sp. nov., a non-phototrophic, heavy-metal-tolerant bacterium isolated from garden soil.</title>
        <authorList>
            <person name="Bao Z."/>
            <person name="Cao W.W."/>
            <person name="Sato Y."/>
            <person name="Nishizawa T."/>
            <person name="Zhao J."/>
            <person name="Guo Y."/>
            <person name="Ohta H."/>
        </authorList>
    </citation>
    <scope>NUCLEOTIDE SEQUENCE [LARGE SCALE GENOMIC DNA]</scope>
    <source>
        <strain evidence="8 9">SK50-23</strain>
    </source>
</reference>
<dbReference type="PANTHER" id="PTHR46577:SF1">
    <property type="entry name" value="HTH-TYPE TRANSCRIPTIONAL REGULATORY PROTEIN GABR"/>
    <property type="match status" value="1"/>
</dbReference>